<comment type="caution">
    <text evidence="15">The sequence shown here is derived from an EMBL/GenBank/DDBJ whole genome shotgun (WGS) entry which is preliminary data.</text>
</comment>
<feature type="transmembrane region" description="Helical" evidence="14">
    <location>
        <begin position="48"/>
        <end position="70"/>
    </location>
</feature>
<keyword evidence="16" id="KW-1185">Reference proteome</keyword>
<evidence type="ECO:0000256" key="11">
    <source>
        <dbReference type="ARBA" id="ARBA00023180"/>
    </source>
</evidence>
<evidence type="ECO:0000256" key="10">
    <source>
        <dbReference type="ARBA" id="ARBA00023157"/>
    </source>
</evidence>
<evidence type="ECO:0000256" key="1">
    <source>
        <dbReference type="ARBA" id="ARBA00004245"/>
    </source>
</evidence>
<organism evidence="15 16">
    <name type="scientific">Euphydryas editha</name>
    <name type="common">Edith's checkerspot</name>
    <dbReference type="NCBI Taxonomy" id="104508"/>
    <lineage>
        <taxon>Eukaryota</taxon>
        <taxon>Metazoa</taxon>
        <taxon>Ecdysozoa</taxon>
        <taxon>Arthropoda</taxon>
        <taxon>Hexapoda</taxon>
        <taxon>Insecta</taxon>
        <taxon>Pterygota</taxon>
        <taxon>Neoptera</taxon>
        <taxon>Endopterygota</taxon>
        <taxon>Lepidoptera</taxon>
        <taxon>Glossata</taxon>
        <taxon>Ditrysia</taxon>
        <taxon>Papilionoidea</taxon>
        <taxon>Nymphalidae</taxon>
        <taxon>Nymphalinae</taxon>
        <taxon>Euphydryas</taxon>
    </lineage>
</organism>
<dbReference type="GO" id="GO:0042383">
    <property type="term" value="C:sarcolemma"/>
    <property type="evidence" value="ECO:0007669"/>
    <property type="project" value="UniProtKB-SubCell"/>
</dbReference>
<evidence type="ECO:0000313" key="16">
    <source>
        <dbReference type="Proteomes" id="UP001153954"/>
    </source>
</evidence>
<evidence type="ECO:0000256" key="3">
    <source>
        <dbReference type="ARBA" id="ARBA00007574"/>
    </source>
</evidence>
<evidence type="ECO:0000256" key="6">
    <source>
        <dbReference type="ARBA" id="ARBA00022692"/>
    </source>
</evidence>
<protein>
    <submittedName>
        <fullName evidence="15">Uncharacterized protein</fullName>
    </submittedName>
</protein>
<evidence type="ECO:0000256" key="2">
    <source>
        <dbReference type="ARBA" id="ARBA00004274"/>
    </source>
</evidence>
<dbReference type="InterPro" id="IPR039972">
    <property type="entry name" value="Sarcoglycan_gamma/delta/zeta"/>
</dbReference>
<reference evidence="15" key="1">
    <citation type="submission" date="2022-03" db="EMBL/GenBank/DDBJ databases">
        <authorList>
            <person name="Tunstrom K."/>
        </authorList>
    </citation>
    <scope>NUCLEOTIDE SEQUENCE</scope>
</reference>
<dbReference type="Pfam" id="PF04790">
    <property type="entry name" value="Sarcoglycan_1"/>
    <property type="match status" value="1"/>
</dbReference>
<gene>
    <name evidence="15" type="ORF">EEDITHA_LOCUS7716</name>
</gene>
<accession>A0AAU9TXV1</accession>
<dbReference type="PANTHER" id="PTHR12939:SF10">
    <property type="entry name" value="EG:4F1.1 PROTEIN"/>
    <property type="match status" value="1"/>
</dbReference>
<evidence type="ECO:0000256" key="7">
    <source>
        <dbReference type="ARBA" id="ARBA00022968"/>
    </source>
</evidence>
<evidence type="ECO:0000256" key="14">
    <source>
        <dbReference type="SAM" id="Phobius"/>
    </source>
</evidence>
<evidence type="ECO:0000256" key="12">
    <source>
        <dbReference type="ARBA" id="ARBA00023212"/>
    </source>
</evidence>
<keyword evidence="12" id="KW-0206">Cytoskeleton</keyword>
<comment type="similarity">
    <text evidence="3">Belongs to the sarcoglycan beta/delta/gamma/zeta family.</text>
</comment>
<keyword evidence="8 14" id="KW-1133">Transmembrane helix</keyword>
<dbReference type="GO" id="GO:0060047">
    <property type="term" value="P:heart contraction"/>
    <property type="evidence" value="ECO:0007669"/>
    <property type="project" value="TreeGrafter"/>
</dbReference>
<dbReference type="InterPro" id="IPR006875">
    <property type="entry name" value="Sarcoglycan"/>
</dbReference>
<keyword evidence="6 14" id="KW-0812">Transmembrane</keyword>
<dbReference type="GO" id="GO:0016012">
    <property type="term" value="C:sarcoglycan complex"/>
    <property type="evidence" value="ECO:0007669"/>
    <property type="project" value="InterPro"/>
</dbReference>
<dbReference type="EMBL" id="CAKOGL010000011">
    <property type="protein sequence ID" value="CAH2091900.1"/>
    <property type="molecule type" value="Genomic_DNA"/>
</dbReference>
<keyword evidence="4" id="KW-1003">Cell membrane</keyword>
<dbReference type="Proteomes" id="UP001153954">
    <property type="component" value="Unassembled WGS sequence"/>
</dbReference>
<dbReference type="PANTHER" id="PTHR12939">
    <property type="entry name" value="SARCOGLYCAN"/>
    <property type="match status" value="1"/>
</dbReference>
<keyword evidence="9 14" id="KW-0472">Membrane</keyword>
<keyword evidence="11" id="KW-0325">Glycoprotein</keyword>
<dbReference type="AlphaFoldDB" id="A0AAU9TXV1"/>
<evidence type="ECO:0000256" key="5">
    <source>
        <dbReference type="ARBA" id="ARBA00022490"/>
    </source>
</evidence>
<keyword evidence="10" id="KW-1015">Disulfide bond</keyword>
<feature type="region of interest" description="Disordered" evidence="13">
    <location>
        <begin position="1"/>
        <end position="28"/>
    </location>
</feature>
<proteinExistence type="inferred from homology"/>
<name>A0AAU9TXV1_EUPED</name>
<comment type="subcellular location">
    <subcellularLocation>
        <location evidence="2">Cell membrane</location>
        <location evidence="2">Sarcolemma</location>
        <topology evidence="2">Single-pass type II membrane protein</topology>
    </subcellularLocation>
    <subcellularLocation>
        <location evidence="1">Cytoplasm</location>
        <location evidence="1">Cytoskeleton</location>
    </subcellularLocation>
</comment>
<keyword evidence="7" id="KW-0735">Signal-anchor</keyword>
<keyword evidence="5" id="KW-0963">Cytoplasm</keyword>
<evidence type="ECO:0000256" key="4">
    <source>
        <dbReference type="ARBA" id="ARBA00022475"/>
    </source>
</evidence>
<evidence type="ECO:0000256" key="8">
    <source>
        <dbReference type="ARBA" id="ARBA00022989"/>
    </source>
</evidence>
<dbReference type="GO" id="GO:0005856">
    <property type="term" value="C:cytoskeleton"/>
    <property type="evidence" value="ECO:0007669"/>
    <property type="project" value="UniProtKB-SubCell"/>
</dbReference>
<evidence type="ECO:0000313" key="15">
    <source>
        <dbReference type="EMBL" id="CAH2091900.1"/>
    </source>
</evidence>
<sequence length="308" mass="33409">MGESEGIRGWGCTPTGDPPPAAVASDSNNSKVGCLPTWVTRGWRRNTLYAIVIFLMILVFLNIALTLWIISSLKLTANGIGPITIVKDGIRLDGQAWIVDNLVASTISSQPGQPINLHSPRNFTVFVSDPDQVEHAKLIIKRDSIECDGKVFEVRDSKGGNVFYASREEVRVSAETLWAEGAGGLAVRSAVQTPLIRAPPGSDLQLESLTRRLDMRAPQSIYLESRAGSIDITSHSNIKLDSIVGAIKIDAPNIIIGNLKEAQTTEKPQKNLRGIKVYQLCACASGKLFLAASDDICEVQDNDTELCR</sequence>
<evidence type="ECO:0000256" key="9">
    <source>
        <dbReference type="ARBA" id="ARBA00023136"/>
    </source>
</evidence>
<evidence type="ECO:0000256" key="13">
    <source>
        <dbReference type="SAM" id="MobiDB-lite"/>
    </source>
</evidence>